<dbReference type="AlphaFoldDB" id="A0A2R4SW38"/>
<sequence length="120" mass="13287">MRLIHVRIQFPGGLGSPEWLRRAFLSHAGPEQKVDHISIHPGDEGELTVGFFVTAASLIEAEAISYTVAHRALSHEPALQHARITSYSAAMVPDLFDRMLDEAQTGGRNMRRPDEVSREG</sequence>
<evidence type="ECO:0000313" key="1">
    <source>
        <dbReference type="EMBL" id="AVZ71064.1"/>
    </source>
</evidence>
<dbReference type="EMBL" id="CP026304">
    <property type="protein sequence ID" value="AVZ71064.1"/>
    <property type="molecule type" value="Genomic_DNA"/>
</dbReference>
<reference evidence="1 2" key="1">
    <citation type="submission" date="2018-01" db="EMBL/GenBank/DDBJ databases">
        <title>Complete genome sequence of Streptomyces lunaelactis MM109T, a Ferroverdin A producer isolated from cave moonmilk deposits.</title>
        <authorList>
            <person name="Naome A."/>
            <person name="Martinet L."/>
            <person name="Maciejewska M."/>
            <person name="Anderssen S."/>
            <person name="Adam D."/>
            <person name="Tenconi E."/>
            <person name="Deflandre B."/>
            <person name="Arguelles-Arias A."/>
            <person name="Calusinska M."/>
            <person name="Copieters W."/>
            <person name="Karim L."/>
            <person name="Hanikenne M."/>
            <person name="Baurain D."/>
            <person name="van Wezel G."/>
            <person name="Smargiasso N."/>
            <person name="de Pauw E."/>
            <person name="Delfosse P."/>
            <person name="Rigali S."/>
        </authorList>
    </citation>
    <scope>NUCLEOTIDE SEQUENCE [LARGE SCALE GENOMIC DNA]</scope>
    <source>
        <strain evidence="1 2">MM109</strain>
    </source>
</reference>
<gene>
    <name evidence="1" type="ORF">SLUN_01155</name>
</gene>
<dbReference type="OrthoDB" id="3543128at2"/>
<organism evidence="1 2">
    <name type="scientific">Streptomyces lunaelactis</name>
    <dbReference type="NCBI Taxonomy" id="1535768"/>
    <lineage>
        <taxon>Bacteria</taxon>
        <taxon>Bacillati</taxon>
        <taxon>Actinomycetota</taxon>
        <taxon>Actinomycetes</taxon>
        <taxon>Kitasatosporales</taxon>
        <taxon>Streptomycetaceae</taxon>
        <taxon>Streptomyces</taxon>
    </lineage>
</organism>
<protein>
    <submittedName>
        <fullName evidence="1">Uncharacterized protein</fullName>
    </submittedName>
</protein>
<dbReference type="Proteomes" id="UP000244201">
    <property type="component" value="Chromosome"/>
</dbReference>
<dbReference type="GeneID" id="55653897"/>
<evidence type="ECO:0000313" key="2">
    <source>
        <dbReference type="Proteomes" id="UP000244201"/>
    </source>
</evidence>
<keyword evidence="2" id="KW-1185">Reference proteome</keyword>
<dbReference type="RefSeq" id="WP_108146760.1">
    <property type="nucleotide sequence ID" value="NZ_CP026304.1"/>
</dbReference>
<accession>A0A2R4SW38</accession>
<name>A0A2R4SW38_9ACTN</name>
<proteinExistence type="predicted"/>
<dbReference type="KEGG" id="slk:SLUN_01155"/>